<gene>
    <name evidence="9" type="ORF">BSOLF_1754</name>
</gene>
<dbReference type="GO" id="GO:0005886">
    <property type="term" value="C:plasma membrane"/>
    <property type="evidence" value="ECO:0007669"/>
    <property type="project" value="UniProtKB-SubCell"/>
</dbReference>
<dbReference type="CDD" id="cd06261">
    <property type="entry name" value="TM_PBP2"/>
    <property type="match status" value="1"/>
</dbReference>
<evidence type="ECO:0000256" key="3">
    <source>
        <dbReference type="ARBA" id="ARBA00022475"/>
    </source>
</evidence>
<accession>A0A2R6XYZ2</accession>
<evidence type="ECO:0000256" key="2">
    <source>
        <dbReference type="ARBA" id="ARBA00022448"/>
    </source>
</evidence>
<evidence type="ECO:0000259" key="8">
    <source>
        <dbReference type="PROSITE" id="PS50928"/>
    </source>
</evidence>
<feature type="transmembrane region" description="Helical" evidence="7">
    <location>
        <begin position="228"/>
        <end position="246"/>
    </location>
</feature>
<protein>
    <submittedName>
        <fullName evidence="9">Hydroxymethylpyrimidine ABC transporter, transmembrane component</fullName>
    </submittedName>
</protein>
<proteinExistence type="inferred from homology"/>
<dbReference type="Proteomes" id="UP000244338">
    <property type="component" value="Unassembled WGS sequence"/>
</dbReference>
<evidence type="ECO:0000256" key="6">
    <source>
        <dbReference type="ARBA" id="ARBA00023136"/>
    </source>
</evidence>
<dbReference type="Gene3D" id="1.10.3720.10">
    <property type="entry name" value="MetI-like"/>
    <property type="match status" value="1"/>
</dbReference>
<feature type="transmembrane region" description="Helical" evidence="7">
    <location>
        <begin position="103"/>
        <end position="126"/>
    </location>
</feature>
<feature type="transmembrane region" description="Helical" evidence="7">
    <location>
        <begin position="195"/>
        <end position="216"/>
    </location>
</feature>
<evidence type="ECO:0000256" key="1">
    <source>
        <dbReference type="ARBA" id="ARBA00004651"/>
    </source>
</evidence>
<comment type="similarity">
    <text evidence="7">Belongs to the binding-protein-dependent transport system permease family.</text>
</comment>
<evidence type="ECO:0000256" key="5">
    <source>
        <dbReference type="ARBA" id="ARBA00022989"/>
    </source>
</evidence>
<evidence type="ECO:0000313" key="9">
    <source>
        <dbReference type="EMBL" id="PTQ55648.1"/>
    </source>
</evidence>
<dbReference type="InterPro" id="IPR035906">
    <property type="entry name" value="MetI-like_sf"/>
</dbReference>
<dbReference type="PANTHER" id="PTHR30151">
    <property type="entry name" value="ALKANE SULFONATE ABC TRANSPORTER-RELATED, MEMBRANE SUBUNIT"/>
    <property type="match status" value="1"/>
</dbReference>
<evidence type="ECO:0000256" key="7">
    <source>
        <dbReference type="RuleBase" id="RU363032"/>
    </source>
</evidence>
<dbReference type="SUPFAM" id="SSF161098">
    <property type="entry name" value="MetI-like"/>
    <property type="match status" value="1"/>
</dbReference>
<dbReference type="AlphaFoldDB" id="A0A2R6XYZ2"/>
<dbReference type="EMBL" id="PEBX01000087">
    <property type="protein sequence ID" value="PTQ55648.1"/>
    <property type="molecule type" value="Genomic_DNA"/>
</dbReference>
<sequence>MKSFWQSFWRKVDWREVVPGALSVFGFLLLWEGMIRIFKVPPWILPAPSAVVQALISDRQTLLAHSQVTLVEAVSGFSLSIVLSIVIATIIDRLPLLRATFYPLFVISQTVPIIAVAPLVVVWFGYGTLPKILVVLLVTFFPLTVSLAEGYRSVDQQKVRLLKTMGARPWHIFIYARWPSALPQFFSGLKIAATYSVMGAVIGEWLGARAGLGIYLVRTAKSFLTDRLFAAIAVIVVLSLVLFAIVEGVQRVSLRWLRV</sequence>
<dbReference type="PANTHER" id="PTHR30151:SF20">
    <property type="entry name" value="ABC TRANSPORTER PERMEASE PROTEIN HI_0355-RELATED"/>
    <property type="match status" value="1"/>
</dbReference>
<dbReference type="GO" id="GO:0055085">
    <property type="term" value="P:transmembrane transport"/>
    <property type="evidence" value="ECO:0007669"/>
    <property type="project" value="InterPro"/>
</dbReference>
<comment type="subcellular location">
    <subcellularLocation>
        <location evidence="1 7">Cell membrane</location>
        <topology evidence="1 7">Multi-pass membrane protein</topology>
    </subcellularLocation>
</comment>
<dbReference type="Pfam" id="PF00528">
    <property type="entry name" value="BPD_transp_1"/>
    <property type="match status" value="1"/>
</dbReference>
<keyword evidence="3" id="KW-1003">Cell membrane</keyword>
<evidence type="ECO:0000256" key="4">
    <source>
        <dbReference type="ARBA" id="ARBA00022692"/>
    </source>
</evidence>
<feature type="transmembrane region" description="Helical" evidence="7">
    <location>
        <begin position="73"/>
        <end position="91"/>
    </location>
</feature>
<name>A0A2R6XYZ2_9BACL</name>
<organism evidence="9 10">
    <name type="scientific">Candidatus Carbonibacillus altaicus</name>
    <dbReference type="NCBI Taxonomy" id="2163959"/>
    <lineage>
        <taxon>Bacteria</taxon>
        <taxon>Bacillati</taxon>
        <taxon>Bacillota</taxon>
        <taxon>Bacilli</taxon>
        <taxon>Bacillales</taxon>
        <taxon>Candidatus Carbonibacillus</taxon>
    </lineage>
</organism>
<evidence type="ECO:0000313" key="10">
    <source>
        <dbReference type="Proteomes" id="UP000244338"/>
    </source>
</evidence>
<dbReference type="PROSITE" id="PS50928">
    <property type="entry name" value="ABC_TM1"/>
    <property type="match status" value="1"/>
</dbReference>
<comment type="caution">
    <text evidence="9">The sequence shown here is derived from an EMBL/GenBank/DDBJ whole genome shotgun (WGS) entry which is preliminary data.</text>
</comment>
<feature type="domain" description="ABC transmembrane type-1" evidence="8">
    <location>
        <begin position="66"/>
        <end position="247"/>
    </location>
</feature>
<keyword evidence="2 7" id="KW-0813">Transport</keyword>
<keyword evidence="6 7" id="KW-0472">Membrane</keyword>
<reference evidence="10" key="1">
    <citation type="journal article" date="2018" name="Sci. Rep.">
        <title>Lignite coal burning seam in the remote Altai Mountains harbors a hydrogen-driven thermophilic microbial community.</title>
        <authorList>
            <person name="Kadnikov V.V."/>
            <person name="Mardanov A.V."/>
            <person name="Ivasenko D.A."/>
            <person name="Antsiferov D.V."/>
            <person name="Beletsky A.V."/>
            <person name="Karnachuk O.V."/>
            <person name="Ravin N.V."/>
        </authorList>
    </citation>
    <scope>NUCLEOTIDE SEQUENCE [LARGE SCALE GENOMIC DNA]</scope>
</reference>
<dbReference type="InterPro" id="IPR000515">
    <property type="entry name" value="MetI-like"/>
</dbReference>
<keyword evidence="5 7" id="KW-1133">Transmembrane helix</keyword>
<feature type="transmembrane region" description="Helical" evidence="7">
    <location>
        <begin position="132"/>
        <end position="151"/>
    </location>
</feature>
<keyword evidence="4 7" id="KW-0812">Transmembrane</keyword>